<dbReference type="EMBL" id="NKHF01000013">
    <property type="protein sequence ID" value="PCK33178.1"/>
    <property type="molecule type" value="Genomic_DNA"/>
</dbReference>
<dbReference type="Proteomes" id="UP000228621">
    <property type="component" value="Unassembled WGS sequence"/>
</dbReference>
<gene>
    <name evidence="11" type="ORF">CEX98_03175</name>
</gene>
<evidence type="ECO:0000256" key="4">
    <source>
        <dbReference type="ARBA" id="ARBA00022448"/>
    </source>
</evidence>
<dbReference type="CDD" id="cd13143">
    <property type="entry name" value="MATE_MepA_like"/>
    <property type="match status" value="1"/>
</dbReference>
<feature type="transmembrane region" description="Helical" evidence="10">
    <location>
        <begin position="283"/>
        <end position="308"/>
    </location>
</feature>
<evidence type="ECO:0000256" key="2">
    <source>
        <dbReference type="ARBA" id="ARBA00008417"/>
    </source>
</evidence>
<keyword evidence="9" id="KW-0046">Antibiotic resistance</keyword>
<feature type="transmembrane region" description="Helical" evidence="10">
    <location>
        <begin position="364"/>
        <end position="383"/>
    </location>
</feature>
<evidence type="ECO:0000256" key="8">
    <source>
        <dbReference type="ARBA" id="ARBA00023136"/>
    </source>
</evidence>
<dbReference type="GO" id="GO:0005886">
    <property type="term" value="C:plasma membrane"/>
    <property type="evidence" value="ECO:0007669"/>
    <property type="project" value="UniProtKB-SubCell"/>
</dbReference>
<feature type="transmembrane region" description="Helical" evidence="10">
    <location>
        <begin position="196"/>
        <end position="218"/>
    </location>
</feature>
<evidence type="ECO:0000256" key="6">
    <source>
        <dbReference type="ARBA" id="ARBA00022692"/>
    </source>
</evidence>
<keyword evidence="6 10" id="KW-0812">Transmembrane</keyword>
<dbReference type="InterPro" id="IPR048279">
    <property type="entry name" value="MdtK-like"/>
</dbReference>
<evidence type="ECO:0000256" key="7">
    <source>
        <dbReference type="ARBA" id="ARBA00022989"/>
    </source>
</evidence>
<feature type="transmembrane region" description="Helical" evidence="10">
    <location>
        <begin position="390"/>
        <end position="409"/>
    </location>
</feature>
<evidence type="ECO:0000256" key="3">
    <source>
        <dbReference type="ARBA" id="ARBA00022106"/>
    </source>
</evidence>
<evidence type="ECO:0000313" key="12">
    <source>
        <dbReference type="Proteomes" id="UP000228621"/>
    </source>
</evidence>
<dbReference type="GO" id="GO:0015297">
    <property type="term" value="F:antiporter activity"/>
    <property type="evidence" value="ECO:0007669"/>
    <property type="project" value="InterPro"/>
</dbReference>
<dbReference type="PANTHER" id="PTHR43823">
    <property type="entry name" value="SPORULATION PROTEIN YKVU"/>
    <property type="match status" value="1"/>
</dbReference>
<dbReference type="InterPro" id="IPR045070">
    <property type="entry name" value="MATE_MepA-like"/>
</dbReference>
<feature type="transmembrane region" description="Helical" evidence="10">
    <location>
        <begin position="53"/>
        <end position="77"/>
    </location>
</feature>
<comment type="subcellular location">
    <subcellularLocation>
        <location evidence="1">Cell inner membrane</location>
        <topology evidence="1">Multi-pass membrane protein</topology>
    </subcellularLocation>
</comment>
<dbReference type="InterPro" id="IPR002528">
    <property type="entry name" value="MATE_fam"/>
</dbReference>
<comment type="similarity">
    <text evidence="2">Belongs to the multi antimicrobial extrusion (MATE) (TC 2.A.66.1) family. MepA subfamily.</text>
</comment>
<evidence type="ECO:0000256" key="10">
    <source>
        <dbReference type="SAM" id="Phobius"/>
    </source>
</evidence>
<dbReference type="PIRSF" id="PIRSF006603">
    <property type="entry name" value="DinF"/>
    <property type="match status" value="1"/>
</dbReference>
<keyword evidence="8 10" id="KW-0472">Membrane</keyword>
<dbReference type="OrthoDB" id="9806302at2"/>
<keyword evidence="5" id="KW-1003">Cell membrane</keyword>
<dbReference type="PANTHER" id="PTHR43823:SF3">
    <property type="entry name" value="MULTIDRUG EXPORT PROTEIN MEPA"/>
    <property type="match status" value="1"/>
</dbReference>
<name>A0A2A5JUT3_PSEO7</name>
<feature type="transmembrane region" description="Helical" evidence="10">
    <location>
        <begin position="320"/>
        <end position="344"/>
    </location>
</feature>
<protein>
    <recommendedName>
        <fullName evidence="3">Multidrug export protein MepA</fullName>
    </recommendedName>
</protein>
<reference evidence="12" key="1">
    <citation type="journal article" date="2019" name="Genome Announc.">
        <title>Draft Genome Sequence of Pseudoalteromonas piscicida Strain 36Y ROTHPW, an Hypersaline Seawater Isolate from the South Coast of Sonora, Mexico.</title>
        <authorList>
            <person name="Sanchez-Diaz R."/>
            <person name="Molina-Garza Z.J."/>
            <person name="Cruz-Suarez L.E."/>
            <person name="Selvin J."/>
            <person name="Kiran G.S."/>
            <person name="Ibarra-Gamez J.C."/>
            <person name="Gomez-Gil B."/>
            <person name="Galaviz-Silva L."/>
        </authorList>
    </citation>
    <scope>NUCLEOTIDE SEQUENCE [LARGE SCALE GENOMIC DNA]</scope>
    <source>
        <strain evidence="12">36Y_RITHPW</strain>
    </source>
</reference>
<keyword evidence="7 10" id="KW-1133">Transmembrane helix</keyword>
<dbReference type="GO" id="GO:0046677">
    <property type="term" value="P:response to antibiotic"/>
    <property type="evidence" value="ECO:0007669"/>
    <property type="project" value="UniProtKB-KW"/>
</dbReference>
<proteinExistence type="inferred from homology"/>
<feature type="transmembrane region" description="Helical" evidence="10">
    <location>
        <begin position="238"/>
        <end position="263"/>
    </location>
</feature>
<feature type="transmembrane region" description="Helical" evidence="10">
    <location>
        <begin position="98"/>
        <end position="121"/>
    </location>
</feature>
<feature type="transmembrane region" description="Helical" evidence="10">
    <location>
        <begin position="415"/>
        <end position="438"/>
    </location>
</feature>
<evidence type="ECO:0000256" key="9">
    <source>
        <dbReference type="ARBA" id="ARBA00023251"/>
    </source>
</evidence>
<evidence type="ECO:0000313" key="11">
    <source>
        <dbReference type="EMBL" id="PCK33178.1"/>
    </source>
</evidence>
<feature type="transmembrane region" description="Helical" evidence="10">
    <location>
        <begin position="141"/>
        <end position="158"/>
    </location>
</feature>
<evidence type="ECO:0000256" key="5">
    <source>
        <dbReference type="ARBA" id="ARBA00022475"/>
    </source>
</evidence>
<dbReference type="Pfam" id="PF01554">
    <property type="entry name" value="MatE"/>
    <property type="match status" value="2"/>
</dbReference>
<feature type="transmembrane region" description="Helical" evidence="10">
    <location>
        <begin position="170"/>
        <end position="190"/>
    </location>
</feature>
<keyword evidence="4" id="KW-0813">Transport</keyword>
<feature type="transmembrane region" description="Helical" evidence="10">
    <location>
        <begin position="20"/>
        <end position="41"/>
    </location>
</feature>
<keyword evidence="12" id="KW-1185">Reference proteome</keyword>
<evidence type="ECO:0000256" key="1">
    <source>
        <dbReference type="ARBA" id="ARBA00004429"/>
    </source>
</evidence>
<dbReference type="NCBIfam" id="TIGR00797">
    <property type="entry name" value="matE"/>
    <property type="match status" value="1"/>
</dbReference>
<accession>A0A2A5JUT3</accession>
<comment type="caution">
    <text evidence="11">The sequence shown here is derived from an EMBL/GenBank/DDBJ whole genome shotgun (WGS) entry which is preliminary data.</text>
</comment>
<dbReference type="AlphaFoldDB" id="A0A2A5JUT3"/>
<dbReference type="RefSeq" id="WP_099640682.1">
    <property type="nucleotide sequence ID" value="NZ_NKHF01000013.1"/>
</dbReference>
<sequence>MKDKKPIGPAQLSEMPILPLFVKTSIPIGIGLLIVGLYALVDGWFVSRYISEQAFGAVAMVFPLQMLVVAITAMVSSGMAATMTKCIGAKKDQQAAEVIGHGFILGGLISIVFLVLGWLYPLELLSLLEVEPAFLHEAIRYFQPLYLFAVTSVLLPIVADMFRGQGKPQLMMLILLVSALLNIALDYLFIATLNLGVAGAAYATIVAQSFALLVAVVIKRKVPELLSVRFCWRPQDWLTIVAIGMPILVTQCCLGWQTALVNVQLLTFASKEWVIAHGMLSRIINFAILPAIAMLIAFQTIVGYNLAAGKINRVKTCTRIAFFAITGFSLLLTLVLMGLPKLWLHWFTETEALLDIGEQVLRSALWGMPLLGVMLLASGFYQAKGDAARACFYSGVKVIFLMTPLMFMMPSIFDLTGVFVALVGADFLAAMITLWLCWRHYRQYKNQQEEVQFAAIS</sequence>
<dbReference type="InterPro" id="IPR051327">
    <property type="entry name" value="MATE_MepA_subfamily"/>
</dbReference>
<organism evidence="11 12">
    <name type="scientific">Pseudoalteromonas piscicida</name>
    <dbReference type="NCBI Taxonomy" id="43662"/>
    <lineage>
        <taxon>Bacteria</taxon>
        <taxon>Pseudomonadati</taxon>
        <taxon>Pseudomonadota</taxon>
        <taxon>Gammaproteobacteria</taxon>
        <taxon>Alteromonadales</taxon>
        <taxon>Pseudoalteromonadaceae</taxon>
        <taxon>Pseudoalteromonas</taxon>
    </lineage>
</organism>
<dbReference type="GO" id="GO:0042910">
    <property type="term" value="F:xenobiotic transmembrane transporter activity"/>
    <property type="evidence" value="ECO:0007669"/>
    <property type="project" value="InterPro"/>
</dbReference>